<reference evidence="1 2" key="1">
    <citation type="submission" date="2020-02" db="EMBL/GenBank/DDBJ databases">
        <title>Genome sequence of the type strain CCBAU10050 of Rhizobium daejeonense.</title>
        <authorList>
            <person name="Gao J."/>
            <person name="Sun J."/>
        </authorList>
    </citation>
    <scope>NUCLEOTIDE SEQUENCE [LARGE SCALE GENOMIC DNA]</scope>
    <source>
        <strain evidence="1 2">CCBAU10050</strain>
    </source>
</reference>
<keyword evidence="2" id="KW-1185">Reference proteome</keyword>
<gene>
    <name evidence="1" type="ORF">G6N76_11095</name>
</gene>
<dbReference type="EMBL" id="JAAKZH010000003">
    <property type="protein sequence ID" value="NGO64224.1"/>
    <property type="molecule type" value="Genomic_DNA"/>
</dbReference>
<organism evidence="1 2">
    <name type="scientific">Rhizobium daejeonense</name>
    <dbReference type="NCBI Taxonomy" id="240521"/>
    <lineage>
        <taxon>Bacteria</taxon>
        <taxon>Pseudomonadati</taxon>
        <taxon>Pseudomonadota</taxon>
        <taxon>Alphaproteobacteria</taxon>
        <taxon>Hyphomicrobiales</taxon>
        <taxon>Rhizobiaceae</taxon>
        <taxon>Rhizobium/Agrobacterium group</taxon>
        <taxon>Rhizobium</taxon>
    </lineage>
</organism>
<dbReference type="RefSeq" id="WP_163905218.1">
    <property type="nucleotide sequence ID" value="NZ_CP048427.1"/>
</dbReference>
<name>A0A6M1RRD8_9HYPH</name>
<evidence type="ECO:0000313" key="1">
    <source>
        <dbReference type="EMBL" id="NGO64224.1"/>
    </source>
</evidence>
<dbReference type="AlphaFoldDB" id="A0A6M1RRD8"/>
<accession>A0A6M1RRD8</accession>
<dbReference type="Proteomes" id="UP000477849">
    <property type="component" value="Unassembled WGS sequence"/>
</dbReference>
<sequence length="63" mass="7023">MSERHDMHFVEGLALLEAGLCGVIVIGRGHPLDLAAQMIVERDTCWRKLDGQRWPRPAGEGAR</sequence>
<proteinExistence type="predicted"/>
<comment type="caution">
    <text evidence="1">The sequence shown here is derived from an EMBL/GenBank/DDBJ whole genome shotgun (WGS) entry which is preliminary data.</text>
</comment>
<evidence type="ECO:0000313" key="2">
    <source>
        <dbReference type="Proteomes" id="UP000477849"/>
    </source>
</evidence>
<protein>
    <submittedName>
        <fullName evidence="1">Uncharacterized protein</fullName>
    </submittedName>
</protein>